<gene>
    <name evidence="14" type="ORF">RJ641_021248</name>
</gene>
<feature type="chain" id="PRO_5043046120" description="Amine oxidase" evidence="10">
    <location>
        <begin position="22"/>
        <end position="666"/>
    </location>
</feature>
<dbReference type="AlphaFoldDB" id="A0AAN8UP07"/>
<feature type="modified residue" description="2',4',5'-topaquinone" evidence="8">
    <location>
        <position position="403"/>
    </location>
</feature>
<evidence type="ECO:0000256" key="6">
    <source>
        <dbReference type="ARBA" id="ARBA00023157"/>
    </source>
</evidence>
<keyword evidence="15" id="KW-1185">Reference proteome</keyword>
<sequence length="666" mass="75469">MASTFIIFLSLCIVRLKTCQSHPLDPLTPAEFIDVANVIKGSKFGSSRNITFHYVGLQEPSKHDVLSWVSTPTKKIPPRKAFVIARSDEKTYEIIVNLKTLSIDSTHLYNGYGFPMLTIEDLIAASTLASEYSPLIESVHKRGLNVSQIAFGAYSVGWFGAKGKGRRIVKVVVFCKDGSPNIWVRPIEGIVVLVDLDKLTIVEYSDRIRVPIPTAEETEYQASKLKPPFAAQLKPITVVQPDGPGFNIQGHKISWANWDFHLSFDVRAGPVISLASIFDLNEGRYRRVLYKGHISELFVPYMDPTQEWYFRTFFDAGEYGFGLAAVPLEPFTDCPPNAVFMDGYYANQEGQPVKIPNVFCVFERIAGNVAWRHTEAALPGQTIREVRPEITLVVRMVSTVGNYDYIIDWEFKQSGSIKVWVGLSGILEGKATTYTDTKQTHEQEIYGTLLANNIIGVRHDHFITFHLDLDIDGEENSFLKAKMVTRTNIGTPRKSYWSVVREAMRTELEARTLVGDQAEFLVVNPNKMSKIGNQVGYRILPGAVANPLLLDDDYPQIRAAFSKYHIWITPYNMSEKWAGGLYADQSHGDDTLFTWTNRNRDIENRDIVLWHTMGFHHIPSQEDFPVMPTLSSYFELRPFNFFEYNPILKTKPYNHVTVPNCTSTIH</sequence>
<dbReference type="PROSITE" id="PS01165">
    <property type="entry name" value="COPPER_AMINE_OXID_2"/>
    <property type="match status" value="1"/>
</dbReference>
<keyword evidence="4 9" id="KW-0560">Oxidoreductase</keyword>
<dbReference type="GO" id="GO:0009308">
    <property type="term" value="P:amine metabolic process"/>
    <property type="evidence" value="ECO:0007669"/>
    <property type="project" value="UniProtKB-UniRule"/>
</dbReference>
<evidence type="ECO:0000256" key="8">
    <source>
        <dbReference type="PIRSR" id="PIRSR600269-51"/>
    </source>
</evidence>
<dbReference type="GO" id="GO:0005507">
    <property type="term" value="F:copper ion binding"/>
    <property type="evidence" value="ECO:0007669"/>
    <property type="project" value="InterPro"/>
</dbReference>
<feature type="active site" description="Schiff-base intermediate with substrate; via topaquinone" evidence="7">
    <location>
        <position position="403"/>
    </location>
</feature>
<keyword evidence="3 7" id="KW-0801">TPQ</keyword>
<comment type="caution">
    <text evidence="14">The sequence shown here is derived from an EMBL/GenBank/DDBJ whole genome shotgun (WGS) entry which is preliminary data.</text>
</comment>
<evidence type="ECO:0000259" key="11">
    <source>
        <dbReference type="Pfam" id="PF01179"/>
    </source>
</evidence>
<keyword evidence="2 9" id="KW-0479">Metal-binding</keyword>
<dbReference type="Gene3D" id="3.10.450.40">
    <property type="match status" value="2"/>
</dbReference>
<comment type="cofactor">
    <cofactor evidence="9">
        <name>Cu cation</name>
        <dbReference type="ChEBI" id="CHEBI:23378"/>
    </cofactor>
    <text evidence="9">Contains 1 topaquinone per subunit.</text>
</comment>
<dbReference type="GO" id="GO:0048038">
    <property type="term" value="F:quinone binding"/>
    <property type="evidence" value="ECO:0007669"/>
    <property type="project" value="InterPro"/>
</dbReference>
<evidence type="ECO:0000256" key="9">
    <source>
        <dbReference type="RuleBase" id="RU000672"/>
    </source>
</evidence>
<feature type="domain" description="Copper amine oxidase N2-terminal" evidence="12">
    <location>
        <begin position="22"/>
        <end position="107"/>
    </location>
</feature>
<evidence type="ECO:0000259" key="13">
    <source>
        <dbReference type="Pfam" id="PF02728"/>
    </source>
</evidence>
<feature type="domain" description="Copper amine oxidase catalytic" evidence="11">
    <location>
        <begin position="237"/>
        <end position="647"/>
    </location>
</feature>
<evidence type="ECO:0000256" key="2">
    <source>
        <dbReference type="ARBA" id="ARBA00022723"/>
    </source>
</evidence>
<dbReference type="Pfam" id="PF01179">
    <property type="entry name" value="Cu_amine_oxid"/>
    <property type="match status" value="1"/>
</dbReference>
<comment type="PTM">
    <text evidence="8 9">Topaquinone (TPQ) is generated by copper-dependent autoxidation of a specific tyrosyl residue.</text>
</comment>
<feature type="domain" description="Copper amine oxidase N3-terminal" evidence="13">
    <location>
        <begin position="115"/>
        <end position="213"/>
    </location>
</feature>
<evidence type="ECO:0000256" key="7">
    <source>
        <dbReference type="PIRSR" id="PIRSR600269-50"/>
    </source>
</evidence>
<evidence type="ECO:0000313" key="15">
    <source>
        <dbReference type="Proteomes" id="UP001370490"/>
    </source>
</evidence>
<organism evidence="14 15">
    <name type="scientific">Dillenia turbinata</name>
    <dbReference type="NCBI Taxonomy" id="194707"/>
    <lineage>
        <taxon>Eukaryota</taxon>
        <taxon>Viridiplantae</taxon>
        <taxon>Streptophyta</taxon>
        <taxon>Embryophyta</taxon>
        <taxon>Tracheophyta</taxon>
        <taxon>Spermatophyta</taxon>
        <taxon>Magnoliopsida</taxon>
        <taxon>eudicotyledons</taxon>
        <taxon>Gunneridae</taxon>
        <taxon>Pentapetalae</taxon>
        <taxon>Dilleniales</taxon>
        <taxon>Dilleniaceae</taxon>
        <taxon>Dillenia</taxon>
    </lineage>
</organism>
<feature type="signal peptide" evidence="10">
    <location>
        <begin position="1"/>
        <end position="21"/>
    </location>
</feature>
<comment type="similarity">
    <text evidence="1 9">Belongs to the copper/topaquinone oxidase family.</text>
</comment>
<dbReference type="InterPro" id="IPR016182">
    <property type="entry name" value="Cu_amine_oxidase_N-reg"/>
</dbReference>
<dbReference type="Gene3D" id="2.70.98.20">
    <property type="entry name" value="Copper amine oxidase, catalytic domain"/>
    <property type="match status" value="1"/>
</dbReference>
<dbReference type="SUPFAM" id="SSF54416">
    <property type="entry name" value="Amine oxidase N-terminal region"/>
    <property type="match status" value="2"/>
</dbReference>
<accession>A0AAN8UP07</accession>
<keyword evidence="6" id="KW-1015">Disulfide bond</keyword>
<evidence type="ECO:0000256" key="10">
    <source>
        <dbReference type="SAM" id="SignalP"/>
    </source>
</evidence>
<evidence type="ECO:0000259" key="12">
    <source>
        <dbReference type="Pfam" id="PF02727"/>
    </source>
</evidence>
<name>A0AAN8UP07_9MAGN</name>
<dbReference type="PROSITE" id="PS01164">
    <property type="entry name" value="COPPER_AMINE_OXID_1"/>
    <property type="match status" value="1"/>
</dbReference>
<reference evidence="14 15" key="1">
    <citation type="submission" date="2023-12" db="EMBL/GenBank/DDBJ databases">
        <title>A high-quality genome assembly for Dillenia turbinata (Dilleniales).</title>
        <authorList>
            <person name="Chanderbali A."/>
        </authorList>
    </citation>
    <scope>NUCLEOTIDE SEQUENCE [LARGE SCALE GENOMIC DNA]</scope>
    <source>
        <strain evidence="14">LSX21</strain>
        <tissue evidence="14">Leaf</tissue>
    </source>
</reference>
<evidence type="ECO:0000313" key="14">
    <source>
        <dbReference type="EMBL" id="KAK6913927.1"/>
    </source>
</evidence>
<evidence type="ECO:0000256" key="4">
    <source>
        <dbReference type="ARBA" id="ARBA00023002"/>
    </source>
</evidence>
<dbReference type="InterPro" id="IPR015800">
    <property type="entry name" value="Cu_amine_oxidase_N2"/>
</dbReference>
<dbReference type="PANTHER" id="PTHR10638">
    <property type="entry name" value="COPPER AMINE OXIDASE"/>
    <property type="match status" value="1"/>
</dbReference>
<evidence type="ECO:0000256" key="1">
    <source>
        <dbReference type="ARBA" id="ARBA00007983"/>
    </source>
</evidence>
<proteinExistence type="inferred from homology"/>
<dbReference type="SUPFAM" id="SSF49998">
    <property type="entry name" value="Amine oxidase catalytic domain"/>
    <property type="match status" value="1"/>
</dbReference>
<dbReference type="InterPro" id="IPR036460">
    <property type="entry name" value="Cu_amine_oxidase_C_sf"/>
</dbReference>
<keyword evidence="5 9" id="KW-0186">Copper</keyword>
<dbReference type="PANTHER" id="PTHR10638:SF71">
    <property type="entry name" value="AMINE OXIDASE"/>
    <property type="match status" value="1"/>
</dbReference>
<dbReference type="InterPro" id="IPR049947">
    <property type="entry name" value="Cu_Am_Ox_Cu-bd"/>
</dbReference>
<dbReference type="FunFam" id="3.10.450.40:FF:000012">
    <property type="entry name" value="Amine oxidase"/>
    <property type="match status" value="1"/>
</dbReference>
<dbReference type="Proteomes" id="UP001370490">
    <property type="component" value="Unassembled WGS sequence"/>
</dbReference>
<dbReference type="EMBL" id="JBAMMX010000026">
    <property type="protein sequence ID" value="KAK6913927.1"/>
    <property type="molecule type" value="Genomic_DNA"/>
</dbReference>
<dbReference type="InterPro" id="IPR000269">
    <property type="entry name" value="Cu_amine_oxidase"/>
</dbReference>
<dbReference type="EC" id="1.4.3.-" evidence="9"/>
<keyword evidence="10" id="KW-0732">Signal</keyword>
<dbReference type="GO" id="GO:0008131">
    <property type="term" value="F:primary methylamine oxidase activity"/>
    <property type="evidence" value="ECO:0007669"/>
    <property type="project" value="InterPro"/>
</dbReference>
<dbReference type="FunFam" id="2.70.98.20:FF:000004">
    <property type="entry name" value="Amine oxidase"/>
    <property type="match status" value="1"/>
</dbReference>
<dbReference type="InterPro" id="IPR015802">
    <property type="entry name" value="Cu_amine_oxidase_N3"/>
</dbReference>
<evidence type="ECO:0000256" key="5">
    <source>
        <dbReference type="ARBA" id="ARBA00023008"/>
    </source>
</evidence>
<protein>
    <recommendedName>
        <fullName evidence="9">Amine oxidase</fullName>
        <ecNumber evidence="9">1.4.3.-</ecNumber>
    </recommendedName>
</protein>
<feature type="active site" description="Proton acceptor" evidence="7">
    <location>
        <position position="315"/>
    </location>
</feature>
<dbReference type="InterPro" id="IPR049948">
    <property type="entry name" value="Cu_Am_ox_TPQ-bd"/>
</dbReference>
<evidence type="ECO:0000256" key="3">
    <source>
        <dbReference type="ARBA" id="ARBA00022772"/>
    </source>
</evidence>
<dbReference type="InterPro" id="IPR015798">
    <property type="entry name" value="Cu_amine_oxidase_C"/>
</dbReference>
<dbReference type="Pfam" id="PF02727">
    <property type="entry name" value="Cu_amine_oxidN2"/>
    <property type="match status" value="1"/>
</dbReference>
<dbReference type="Pfam" id="PF02728">
    <property type="entry name" value="Cu_amine_oxidN3"/>
    <property type="match status" value="1"/>
</dbReference>